<reference evidence="1" key="1">
    <citation type="submission" date="2018-10" db="EMBL/GenBank/DDBJ databases">
        <title>Effector identification in a new, highly contiguous assembly of the strawberry crown rot pathogen Phytophthora cactorum.</title>
        <authorList>
            <person name="Armitage A.D."/>
            <person name="Nellist C.F."/>
            <person name="Bates H."/>
            <person name="Vickerstaff R.J."/>
            <person name="Harrison R.J."/>
        </authorList>
    </citation>
    <scope>NUCLEOTIDE SEQUENCE</scope>
    <source>
        <strain evidence="1">4040</strain>
    </source>
</reference>
<organism evidence="1 2">
    <name type="scientific">Phytophthora cactorum</name>
    <dbReference type="NCBI Taxonomy" id="29920"/>
    <lineage>
        <taxon>Eukaryota</taxon>
        <taxon>Sar</taxon>
        <taxon>Stramenopiles</taxon>
        <taxon>Oomycota</taxon>
        <taxon>Peronosporomycetes</taxon>
        <taxon>Peronosporales</taxon>
        <taxon>Peronosporaceae</taxon>
        <taxon>Phytophthora</taxon>
    </lineage>
</organism>
<protein>
    <submittedName>
        <fullName evidence="1">Uncharacterized protein</fullName>
    </submittedName>
</protein>
<sequence length="41" mass="4487">MLSLAVAREATAFVFSKRAFTLSLPGEAFAFSREPLQLILS</sequence>
<dbReference type="Proteomes" id="UP000736787">
    <property type="component" value="Unassembled WGS sequence"/>
</dbReference>
<comment type="caution">
    <text evidence="1">The sequence shown here is derived from an EMBL/GenBank/DDBJ whole genome shotgun (WGS) entry which is preliminary data.</text>
</comment>
<dbReference type="EMBL" id="RCMK01001280">
    <property type="protein sequence ID" value="KAG2897937.1"/>
    <property type="molecule type" value="Genomic_DNA"/>
</dbReference>
<name>A0A8T1BA68_9STRA</name>
<dbReference type="AlphaFoldDB" id="A0A8T1BA68"/>
<accession>A0A8T1BA68</accession>
<proteinExistence type="predicted"/>
<evidence type="ECO:0000313" key="1">
    <source>
        <dbReference type="EMBL" id="KAG2897937.1"/>
    </source>
</evidence>
<gene>
    <name evidence="1" type="ORF">PC117_g22693</name>
</gene>
<evidence type="ECO:0000313" key="2">
    <source>
        <dbReference type="Proteomes" id="UP000736787"/>
    </source>
</evidence>